<proteinExistence type="predicted"/>
<evidence type="ECO:0000313" key="2">
    <source>
        <dbReference type="Proteomes" id="UP000016487"/>
    </source>
</evidence>
<organism evidence="1 2">
    <name type="scientific">Pseudoalteromonas citrea</name>
    <dbReference type="NCBI Taxonomy" id="43655"/>
    <lineage>
        <taxon>Bacteria</taxon>
        <taxon>Pseudomonadati</taxon>
        <taxon>Pseudomonadota</taxon>
        <taxon>Gammaproteobacteria</taxon>
        <taxon>Alteromonadales</taxon>
        <taxon>Pseudoalteromonadaceae</taxon>
        <taxon>Pseudoalteromonas</taxon>
    </lineage>
</organism>
<dbReference type="InterPro" id="IPR036237">
    <property type="entry name" value="Xyl_isomerase-like_sf"/>
</dbReference>
<dbReference type="AlphaFoldDB" id="A0AAD4AIW8"/>
<name>A0AAD4AIW8_9GAMM</name>
<evidence type="ECO:0000313" key="1">
    <source>
        <dbReference type="EMBL" id="KAF7771913.1"/>
    </source>
</evidence>
<dbReference type="Proteomes" id="UP000016487">
    <property type="component" value="Unassembled WGS sequence"/>
</dbReference>
<dbReference type="PANTHER" id="PTHR42194:SF1">
    <property type="entry name" value="UPF0276 PROTEIN HI_1600"/>
    <property type="match status" value="1"/>
</dbReference>
<dbReference type="EMBL" id="AHBZ03000015">
    <property type="protein sequence ID" value="KAF7771913.1"/>
    <property type="molecule type" value="Genomic_DNA"/>
</dbReference>
<accession>A0AAD4AIW8</accession>
<reference evidence="1" key="2">
    <citation type="submission" date="2015-03" db="EMBL/GenBank/DDBJ databases">
        <title>Genome sequence of Pseudoalteromonas citrea.</title>
        <authorList>
            <person name="Xie B.-B."/>
            <person name="Rong J.-C."/>
            <person name="Qin Q.-L."/>
            <person name="Zhang Y.-Z."/>
        </authorList>
    </citation>
    <scope>NUCLEOTIDE SEQUENCE</scope>
    <source>
        <strain evidence="1">DSM 8771</strain>
    </source>
</reference>
<dbReference type="Gene3D" id="3.20.20.150">
    <property type="entry name" value="Divalent-metal-dependent TIM barrel enzymes"/>
    <property type="match status" value="1"/>
</dbReference>
<dbReference type="RefSeq" id="WP_010362555.1">
    <property type="nucleotide sequence ID" value="NZ_AHBZ03000015.1"/>
</dbReference>
<comment type="caution">
    <text evidence="1">The sequence shown here is derived from an EMBL/GenBank/DDBJ whole genome shotgun (WGS) entry which is preliminary data.</text>
</comment>
<dbReference type="PANTHER" id="PTHR42194">
    <property type="entry name" value="UPF0276 PROTEIN HI_1600"/>
    <property type="match status" value="1"/>
</dbReference>
<dbReference type="InterPro" id="IPR007801">
    <property type="entry name" value="MbnB/TglH/ChrH"/>
</dbReference>
<protein>
    <recommendedName>
        <fullName evidence="3">DUF692 domain-containing protein</fullName>
    </recommendedName>
</protein>
<reference evidence="1" key="1">
    <citation type="journal article" date="2012" name="J. Bacteriol.">
        <title>Genome sequences of type strains of seven species of the marine bacterium Pseudoalteromonas.</title>
        <authorList>
            <person name="Xie B.B."/>
            <person name="Shu Y.L."/>
            <person name="Qin Q.L."/>
            <person name="Rong J.C."/>
            <person name="Zhang X.Y."/>
            <person name="Chen X.L."/>
            <person name="Shi M."/>
            <person name="He H.L."/>
            <person name="Zhou B.C."/>
            <person name="Zhang Y.Z."/>
        </authorList>
    </citation>
    <scope>NUCLEOTIDE SEQUENCE</scope>
    <source>
        <strain evidence="1">DSM 8771</strain>
    </source>
</reference>
<dbReference type="Pfam" id="PF05114">
    <property type="entry name" value="MbnB_TglH_ChrH"/>
    <property type="match status" value="1"/>
</dbReference>
<evidence type="ECO:0008006" key="3">
    <source>
        <dbReference type="Google" id="ProtNLM"/>
    </source>
</evidence>
<dbReference type="SUPFAM" id="SSF51658">
    <property type="entry name" value="Xylose isomerase-like"/>
    <property type="match status" value="1"/>
</dbReference>
<sequence length="328" mass="36999">MTNLTRTQQFAASAIEKLTNLGLGVGLRSQHYPYIMSHLEHGTSLGVDWFEIISENYIDNHGYGRYVLDKLKEQYPLVMHGVSMNIGSSDPINFEYLGKLKELGEFVKPQLISDHLCWTGLAGLNSHDLLPMPLNDESLQHVINRVDQVQDFLERPLVLENPSTYLEFQHSTLTESAFFCELVKATGCGMLLDVNNVFVSSFNHGFDAEQFIRQLPHEHIVQIHLAGPSDCKDCLIDTHDQPVPAKVWQLYQLAQRLTGGKSTLLEWDANIPSFPELVEELNKAKLVLAGYIPEQETVTNTSALSTPIVNERLDAAHHIMPKRVELEQ</sequence>
<dbReference type="NCBIfam" id="NF003818">
    <property type="entry name" value="PRK05409.1"/>
    <property type="match status" value="1"/>
</dbReference>
<gene>
    <name evidence="1" type="ORF">PCIT_a1877</name>
</gene>